<dbReference type="RefSeq" id="WP_083344311.1">
    <property type="nucleotide sequence ID" value="NZ_LT629690.1"/>
</dbReference>
<evidence type="ECO:0000313" key="9">
    <source>
        <dbReference type="Proteomes" id="UP000182427"/>
    </source>
</evidence>
<evidence type="ECO:0000259" key="6">
    <source>
        <dbReference type="PROSITE" id="PS51898"/>
    </source>
</evidence>
<accession>A0A1G7HPV3</accession>
<evidence type="ECO:0000256" key="2">
    <source>
        <dbReference type="ARBA" id="ARBA00022908"/>
    </source>
</evidence>
<evidence type="ECO:0000256" key="3">
    <source>
        <dbReference type="ARBA" id="ARBA00023125"/>
    </source>
</evidence>
<protein>
    <submittedName>
        <fullName evidence="8">Integrase</fullName>
    </submittedName>
</protein>
<organism evidence="8 9">
    <name type="scientific">Terriglobus roseus</name>
    <dbReference type="NCBI Taxonomy" id="392734"/>
    <lineage>
        <taxon>Bacteria</taxon>
        <taxon>Pseudomonadati</taxon>
        <taxon>Acidobacteriota</taxon>
        <taxon>Terriglobia</taxon>
        <taxon>Terriglobales</taxon>
        <taxon>Acidobacteriaceae</taxon>
        <taxon>Terriglobus</taxon>
    </lineage>
</organism>
<keyword evidence="3 5" id="KW-0238">DNA-binding</keyword>
<dbReference type="Gene3D" id="1.10.150.130">
    <property type="match status" value="1"/>
</dbReference>
<dbReference type="Pfam" id="PF22022">
    <property type="entry name" value="Phage_int_M"/>
    <property type="match status" value="1"/>
</dbReference>
<keyword evidence="9" id="KW-1185">Reference proteome</keyword>
<dbReference type="AlphaFoldDB" id="A0A1G7HPV3"/>
<dbReference type="Pfam" id="PF13356">
    <property type="entry name" value="Arm-DNA-bind_3"/>
    <property type="match status" value="1"/>
</dbReference>
<dbReference type="GO" id="GO:0003677">
    <property type="term" value="F:DNA binding"/>
    <property type="evidence" value="ECO:0007669"/>
    <property type="project" value="UniProtKB-UniRule"/>
</dbReference>
<evidence type="ECO:0000256" key="5">
    <source>
        <dbReference type="PROSITE-ProRule" id="PRU01248"/>
    </source>
</evidence>
<dbReference type="InterPro" id="IPR025166">
    <property type="entry name" value="Integrase_DNA_bind_dom"/>
</dbReference>
<reference evidence="8 9" key="1">
    <citation type="submission" date="2016-10" db="EMBL/GenBank/DDBJ databases">
        <authorList>
            <person name="de Groot N.N."/>
        </authorList>
    </citation>
    <scope>NUCLEOTIDE SEQUENCE [LARGE SCALE GENOMIC DNA]</scope>
    <source>
        <strain evidence="8 9">GAS232</strain>
    </source>
</reference>
<dbReference type="PROSITE" id="PS51900">
    <property type="entry name" value="CB"/>
    <property type="match status" value="1"/>
</dbReference>
<dbReference type="CDD" id="cd00801">
    <property type="entry name" value="INT_P4_C"/>
    <property type="match status" value="1"/>
</dbReference>
<evidence type="ECO:0000313" key="8">
    <source>
        <dbReference type="EMBL" id="SDF02368.1"/>
    </source>
</evidence>
<feature type="domain" description="Tyr recombinase" evidence="6">
    <location>
        <begin position="211"/>
        <end position="389"/>
    </location>
</feature>
<dbReference type="SUPFAM" id="SSF56349">
    <property type="entry name" value="DNA breaking-rejoining enzymes"/>
    <property type="match status" value="1"/>
</dbReference>
<sequence length="409" mass="46382">MALTIREIENAKPAAKPYKLTDGGGLCVLVTSSGSKLWRWRYYFEGKEKMMALGEYPLVSLKEARDLHFAARKALAGGVDPMEERKVDAAAKEEHARTLLRRTESSVEKVARKWWATWATGKSPRHAAQVMRRLEADVFPIIGHKFVDDVKAADVRELVLAIEGRGARDVAKRAQETIGQIFRFAIANGLATRNPAADFKPSDILKPAMEVNFARVDESDLPQLLAKMWTYKGDLLTIYAMRLMAYLWVRTAELIEADWAEFELDKEKWEIPGERMKKRRSHIVPLPHQAVTILRDLSIRTGNGTKVFPGANDKDKTMSNNTILFALYRLGYKGEMTGHGFRGVASTVLYESNLFEEDWIEMQLAHVEENKVKGAYNKAKYIKQRAKMMQWWADYVDTQLAKGIAALAS</sequence>
<dbReference type="Gene3D" id="3.30.160.390">
    <property type="entry name" value="Integrase, DNA-binding domain"/>
    <property type="match status" value="1"/>
</dbReference>
<dbReference type="Gene3D" id="1.10.443.10">
    <property type="entry name" value="Intergrase catalytic core"/>
    <property type="match status" value="1"/>
</dbReference>
<keyword evidence="2" id="KW-0229">DNA integration</keyword>
<feature type="domain" description="Core-binding (CB)" evidence="7">
    <location>
        <begin position="105"/>
        <end position="186"/>
    </location>
</feature>
<name>A0A1G7HPV3_9BACT</name>
<gene>
    <name evidence="8" type="ORF">SAMN05444167_1164</name>
</gene>
<dbReference type="GO" id="GO:0006310">
    <property type="term" value="P:DNA recombination"/>
    <property type="evidence" value="ECO:0007669"/>
    <property type="project" value="UniProtKB-KW"/>
</dbReference>
<dbReference type="OrthoDB" id="9795573at2"/>
<comment type="similarity">
    <text evidence="1">Belongs to the 'phage' integrase family.</text>
</comment>
<evidence type="ECO:0000256" key="1">
    <source>
        <dbReference type="ARBA" id="ARBA00008857"/>
    </source>
</evidence>
<dbReference type="InterPro" id="IPR013762">
    <property type="entry name" value="Integrase-like_cat_sf"/>
</dbReference>
<dbReference type="InterPro" id="IPR010998">
    <property type="entry name" value="Integrase_recombinase_N"/>
</dbReference>
<dbReference type="EMBL" id="LT629690">
    <property type="protein sequence ID" value="SDF02368.1"/>
    <property type="molecule type" value="Genomic_DNA"/>
</dbReference>
<evidence type="ECO:0000259" key="7">
    <source>
        <dbReference type="PROSITE" id="PS51900"/>
    </source>
</evidence>
<dbReference type="Pfam" id="PF00589">
    <property type="entry name" value="Phage_integrase"/>
    <property type="match status" value="1"/>
</dbReference>
<evidence type="ECO:0000256" key="4">
    <source>
        <dbReference type="ARBA" id="ARBA00023172"/>
    </source>
</evidence>
<proteinExistence type="inferred from homology"/>
<keyword evidence="4" id="KW-0233">DNA recombination</keyword>
<dbReference type="InterPro" id="IPR044068">
    <property type="entry name" value="CB"/>
</dbReference>
<dbReference type="PANTHER" id="PTHR30629">
    <property type="entry name" value="PROPHAGE INTEGRASE"/>
    <property type="match status" value="1"/>
</dbReference>
<dbReference type="GO" id="GO:0015074">
    <property type="term" value="P:DNA integration"/>
    <property type="evidence" value="ECO:0007669"/>
    <property type="project" value="UniProtKB-KW"/>
</dbReference>
<dbReference type="Proteomes" id="UP000182427">
    <property type="component" value="Chromosome I"/>
</dbReference>
<dbReference type="InterPro" id="IPR050808">
    <property type="entry name" value="Phage_Integrase"/>
</dbReference>
<dbReference type="PANTHER" id="PTHR30629:SF2">
    <property type="entry name" value="PROPHAGE INTEGRASE INTS-RELATED"/>
    <property type="match status" value="1"/>
</dbReference>
<dbReference type="InterPro" id="IPR038488">
    <property type="entry name" value="Integrase_DNA-bd_sf"/>
</dbReference>
<dbReference type="InterPro" id="IPR002104">
    <property type="entry name" value="Integrase_catalytic"/>
</dbReference>
<dbReference type="InterPro" id="IPR053876">
    <property type="entry name" value="Phage_int_M"/>
</dbReference>
<dbReference type="PROSITE" id="PS51898">
    <property type="entry name" value="TYR_RECOMBINASE"/>
    <property type="match status" value="1"/>
</dbReference>
<dbReference type="InterPro" id="IPR011010">
    <property type="entry name" value="DNA_brk_join_enz"/>
</dbReference>